<evidence type="ECO:0000256" key="2">
    <source>
        <dbReference type="ARBA" id="ARBA00022814"/>
    </source>
</evidence>
<evidence type="ECO:0000256" key="7">
    <source>
        <dbReference type="RuleBase" id="RU000538"/>
    </source>
</evidence>
<dbReference type="InterPro" id="IPR006645">
    <property type="entry name" value="NGN-like_dom"/>
</dbReference>
<dbReference type="InterPro" id="IPR008991">
    <property type="entry name" value="Translation_prot_SH3-like_sf"/>
</dbReference>
<dbReference type="Pfam" id="PF00467">
    <property type="entry name" value="KOW"/>
    <property type="match status" value="1"/>
</dbReference>
<evidence type="ECO:0000256" key="1">
    <source>
        <dbReference type="ARBA" id="ARBA00022472"/>
    </source>
</evidence>
<name>A0A328KJ61_9LACT</name>
<dbReference type="InterPro" id="IPR036735">
    <property type="entry name" value="NGN_dom_sf"/>
</dbReference>
<dbReference type="NCBIfam" id="TIGR00922">
    <property type="entry name" value="nusG"/>
    <property type="match status" value="1"/>
</dbReference>
<dbReference type="GO" id="GO:0006354">
    <property type="term" value="P:DNA-templated transcription elongation"/>
    <property type="evidence" value="ECO:0007669"/>
    <property type="project" value="UniProtKB-UniRule"/>
</dbReference>
<proteinExistence type="inferred from homology"/>
<dbReference type="Proteomes" id="UP000249099">
    <property type="component" value="Unassembled WGS sequence"/>
</dbReference>
<keyword evidence="4 5" id="KW-0804">Transcription</keyword>
<sequence>MSREIETAEEWYVLHTYSGYENKVKENLESRTESMGMEDNILEILVPEMESYQKDAEGELERVKEKTFPGYVLVKMIMSDEAWYVVRNTPNVTGFVGSHGAGSKPSPLFPEEVDSVLRSMGLNPRKVQIDLELGQTVRIISGTFSGMEGIVEEIESDKGKVKVAVEMFGRETTTEIDYDQIAELNNY</sequence>
<dbReference type="InterPro" id="IPR001062">
    <property type="entry name" value="Transcrpt_antiterm_NusG"/>
</dbReference>
<dbReference type="SUPFAM" id="SSF82679">
    <property type="entry name" value="N-utilization substance G protein NusG, N-terminal domain"/>
    <property type="match status" value="1"/>
</dbReference>
<reference evidence="10 11" key="1">
    <citation type="submission" date="2017-03" db="EMBL/GenBank/DDBJ databases">
        <title>wgs assembly of Dolosigranulum pigrum KPL CDC strains.</title>
        <authorList>
            <person name="Brugger S.D."/>
            <person name="Pettigrew M."/>
            <person name="Kong Y."/>
            <person name="Lemon K.P."/>
        </authorList>
    </citation>
    <scope>NUCLEOTIDE SEQUENCE [LARGE SCALE GENOMIC DNA]</scope>
    <source>
        <strain evidence="10 11">KPL1931_CDC4294-98</strain>
    </source>
</reference>
<comment type="caution">
    <text evidence="10">The sequence shown here is derived from an EMBL/GenBank/DDBJ whole genome shotgun (WGS) entry which is preliminary data.</text>
</comment>
<dbReference type="SUPFAM" id="SSF50104">
    <property type="entry name" value="Translation proteins SH3-like domain"/>
    <property type="match status" value="1"/>
</dbReference>
<dbReference type="AlphaFoldDB" id="A0A328KJ61"/>
<dbReference type="SMART" id="SM00739">
    <property type="entry name" value="KOW"/>
    <property type="match status" value="1"/>
</dbReference>
<evidence type="ECO:0000313" key="11">
    <source>
        <dbReference type="Proteomes" id="UP000249099"/>
    </source>
</evidence>
<dbReference type="Pfam" id="PF02357">
    <property type="entry name" value="NusG"/>
    <property type="match status" value="1"/>
</dbReference>
<gene>
    <name evidence="5" type="primary">nusG</name>
    <name evidence="10" type="ORF">B8A44_01385</name>
</gene>
<keyword evidence="2 5" id="KW-0889">Transcription antitermination</keyword>
<dbReference type="Gene3D" id="3.30.70.940">
    <property type="entry name" value="NusG, N-terminal domain"/>
    <property type="match status" value="1"/>
</dbReference>
<evidence type="ECO:0000256" key="3">
    <source>
        <dbReference type="ARBA" id="ARBA00023015"/>
    </source>
</evidence>
<evidence type="ECO:0000259" key="8">
    <source>
        <dbReference type="SMART" id="SM00738"/>
    </source>
</evidence>
<dbReference type="GO" id="GO:0005829">
    <property type="term" value="C:cytosol"/>
    <property type="evidence" value="ECO:0007669"/>
    <property type="project" value="TreeGrafter"/>
</dbReference>
<accession>A0A328KJ61</accession>
<keyword evidence="1 5" id="KW-0806">Transcription termination</keyword>
<dbReference type="GeneID" id="42694076"/>
<protein>
    <recommendedName>
        <fullName evidence="5 6">Transcription termination/antitermination protein NusG</fullName>
    </recommendedName>
</protein>
<dbReference type="PANTHER" id="PTHR30265">
    <property type="entry name" value="RHO-INTERACTING TRANSCRIPTION TERMINATION FACTOR NUSG"/>
    <property type="match status" value="1"/>
</dbReference>
<evidence type="ECO:0000256" key="4">
    <source>
        <dbReference type="ARBA" id="ARBA00023163"/>
    </source>
</evidence>
<organism evidence="10 11">
    <name type="scientific">Dolosigranulum pigrum</name>
    <dbReference type="NCBI Taxonomy" id="29394"/>
    <lineage>
        <taxon>Bacteria</taxon>
        <taxon>Bacillati</taxon>
        <taxon>Bacillota</taxon>
        <taxon>Bacilli</taxon>
        <taxon>Lactobacillales</taxon>
        <taxon>Carnobacteriaceae</taxon>
        <taxon>Dolosigranulum</taxon>
    </lineage>
</organism>
<evidence type="ECO:0000256" key="6">
    <source>
        <dbReference type="NCBIfam" id="TIGR00922"/>
    </source>
</evidence>
<dbReference type="InterPro" id="IPR014722">
    <property type="entry name" value="Rib_uL2_dom2"/>
</dbReference>
<dbReference type="InterPro" id="IPR043425">
    <property type="entry name" value="NusG-like"/>
</dbReference>
<keyword evidence="3 5" id="KW-0805">Transcription regulation</keyword>
<dbReference type="EMBL" id="NAQV01000004">
    <property type="protein sequence ID" value="RAN64874.1"/>
    <property type="molecule type" value="Genomic_DNA"/>
</dbReference>
<feature type="domain" description="NusG-like N-terminal" evidence="8">
    <location>
        <begin position="8"/>
        <end position="120"/>
    </location>
</feature>
<dbReference type="InterPro" id="IPR005824">
    <property type="entry name" value="KOW"/>
</dbReference>
<evidence type="ECO:0000259" key="9">
    <source>
        <dbReference type="SMART" id="SM00739"/>
    </source>
</evidence>
<dbReference type="PANTHER" id="PTHR30265:SF2">
    <property type="entry name" value="TRANSCRIPTION TERMINATION_ANTITERMINATION PROTEIN NUSG"/>
    <property type="match status" value="1"/>
</dbReference>
<dbReference type="HAMAP" id="MF_00948">
    <property type="entry name" value="NusG"/>
    <property type="match status" value="1"/>
</dbReference>
<dbReference type="FunFam" id="3.30.70.940:FF:000002">
    <property type="entry name" value="Transcription termination/antitermination protein NusG"/>
    <property type="match status" value="1"/>
</dbReference>
<comment type="similarity">
    <text evidence="5 7">Belongs to the NusG family.</text>
</comment>
<dbReference type="GO" id="GO:0032784">
    <property type="term" value="P:regulation of DNA-templated transcription elongation"/>
    <property type="evidence" value="ECO:0007669"/>
    <property type="project" value="InterPro"/>
</dbReference>
<feature type="domain" description="KOW" evidence="9">
    <location>
        <begin position="130"/>
        <end position="157"/>
    </location>
</feature>
<dbReference type="SMART" id="SM00738">
    <property type="entry name" value="NGN"/>
    <property type="match status" value="1"/>
</dbReference>
<evidence type="ECO:0000313" key="10">
    <source>
        <dbReference type="EMBL" id="RAN64874.1"/>
    </source>
</evidence>
<dbReference type="InterPro" id="IPR047050">
    <property type="entry name" value="NGN"/>
</dbReference>
<dbReference type="CDD" id="cd06091">
    <property type="entry name" value="KOW_NusG"/>
    <property type="match status" value="1"/>
</dbReference>
<comment type="function">
    <text evidence="5 7">Participates in transcription elongation, termination and antitermination.</text>
</comment>
<dbReference type="GO" id="GO:0006353">
    <property type="term" value="P:DNA-templated transcription termination"/>
    <property type="evidence" value="ECO:0007669"/>
    <property type="project" value="UniProtKB-UniRule"/>
</dbReference>
<dbReference type="RefSeq" id="WP_004635519.1">
    <property type="nucleotide sequence ID" value="NZ_CALFGV010000014.1"/>
</dbReference>
<evidence type="ECO:0000256" key="5">
    <source>
        <dbReference type="HAMAP-Rule" id="MF_00948"/>
    </source>
</evidence>
<dbReference type="GO" id="GO:0031564">
    <property type="term" value="P:transcription antitermination"/>
    <property type="evidence" value="ECO:0007669"/>
    <property type="project" value="UniProtKB-UniRule"/>
</dbReference>
<dbReference type="CDD" id="cd09891">
    <property type="entry name" value="NGN_Bact_1"/>
    <property type="match status" value="1"/>
</dbReference>
<dbReference type="Gene3D" id="2.30.30.30">
    <property type="match status" value="1"/>
</dbReference>
<dbReference type="PRINTS" id="PR00338">
    <property type="entry name" value="NUSGTNSCPFCT"/>
</dbReference>